<reference evidence="5 6" key="1">
    <citation type="submission" date="2024-01" db="EMBL/GenBank/DDBJ databases">
        <title>Description of Olsenella sp. nov., isolated from pig feces.</title>
        <authorList>
            <person name="Chang Y.-H."/>
        </authorList>
    </citation>
    <scope>NUCLEOTIDE SEQUENCE [LARGE SCALE GENOMIC DNA]</scope>
    <source>
        <strain evidence="5 6">YH-ols2223</strain>
    </source>
</reference>
<comment type="caution">
    <text evidence="5">The sequence shown here is derived from an EMBL/GenBank/DDBJ whole genome shotgun (WGS) entry which is preliminary data.</text>
</comment>
<evidence type="ECO:0000256" key="3">
    <source>
        <dbReference type="SAM" id="Phobius"/>
    </source>
</evidence>
<feature type="domain" description="Zinc-ribbon" evidence="4">
    <location>
        <begin position="2"/>
        <end position="25"/>
    </location>
</feature>
<feature type="region of interest" description="Disordered" evidence="2">
    <location>
        <begin position="21"/>
        <end position="89"/>
    </location>
</feature>
<evidence type="ECO:0000313" key="5">
    <source>
        <dbReference type="EMBL" id="MEE6148053.1"/>
    </source>
</evidence>
<evidence type="ECO:0000256" key="2">
    <source>
        <dbReference type="SAM" id="MobiDB-lite"/>
    </source>
</evidence>
<proteinExistence type="predicted"/>
<sequence length="429" mass="44403">MYCNNCGARIERDGSSFCPYCGAPLDAAPPDDPSASDAAPTGAADAPGPKPADAPGAAPAPAPDAAPAAPTAADKGASPAPRSGKAGRRGRRPVVLVVVALVAAIAAAGGVVWWKSEQDRQAAAQAAQAAWDAAHAERSVRLTIVAPGYTSAATRIPLEVTGTDLDGDAVTRTEYVGADDPSISLQQGSYEIRVTASPILEDGSLYSLPEGPVGVTVGDDDEATADGTIELAAVDDPASVTDEQIAAAKAAAEADPQDDGRAESLAQSAVARRDDAVAAKKAAEEEKAAAEEAARQAEAQATQDKRQEVAKDFAVAYETTAVSPSGSYTSTDDAVLMSDSEWFGKVEPLIGSTAGHELEHGFMGPSDRKLMQRAHDPRILKVDGDKYYVEYEVTTWSQNTGWSTGSDYASVLVITLDDDNRVISARYGQ</sequence>
<gene>
    <name evidence="5" type="ORF">VXJ25_08685</name>
</gene>
<keyword evidence="1" id="KW-0175">Coiled coil</keyword>
<name>A0ABU7RBV6_9ACTN</name>
<dbReference type="Pfam" id="PF13240">
    <property type="entry name" value="Zn_Ribbon_1"/>
    <property type="match status" value="1"/>
</dbReference>
<feature type="compositionally biased region" description="Pro residues" evidence="2">
    <location>
        <begin position="48"/>
        <end position="64"/>
    </location>
</feature>
<dbReference type="RefSeq" id="WP_330958818.1">
    <property type="nucleotide sequence ID" value="NZ_JAZGJQ010000012.1"/>
</dbReference>
<dbReference type="Proteomes" id="UP001332931">
    <property type="component" value="Unassembled WGS sequence"/>
</dbReference>
<organism evidence="5 6">
    <name type="scientific">Olsenella absiana</name>
    <dbReference type="NCBI Taxonomy" id="3115222"/>
    <lineage>
        <taxon>Bacteria</taxon>
        <taxon>Bacillati</taxon>
        <taxon>Actinomycetota</taxon>
        <taxon>Coriobacteriia</taxon>
        <taxon>Coriobacteriales</taxon>
        <taxon>Atopobiaceae</taxon>
        <taxon>Olsenella</taxon>
    </lineage>
</organism>
<evidence type="ECO:0000313" key="6">
    <source>
        <dbReference type="Proteomes" id="UP001332931"/>
    </source>
</evidence>
<keyword evidence="6" id="KW-1185">Reference proteome</keyword>
<evidence type="ECO:0000259" key="4">
    <source>
        <dbReference type="Pfam" id="PF13240"/>
    </source>
</evidence>
<evidence type="ECO:0000256" key="1">
    <source>
        <dbReference type="SAM" id="Coils"/>
    </source>
</evidence>
<feature type="compositionally biased region" description="Low complexity" evidence="2">
    <location>
        <begin position="65"/>
        <end position="80"/>
    </location>
</feature>
<feature type="transmembrane region" description="Helical" evidence="3">
    <location>
        <begin position="94"/>
        <end position="114"/>
    </location>
</feature>
<protein>
    <submittedName>
        <fullName evidence="5">Zinc ribbon domain-containing protein</fullName>
    </submittedName>
</protein>
<dbReference type="InterPro" id="IPR026870">
    <property type="entry name" value="Zinc_ribbon_dom"/>
</dbReference>
<dbReference type="EMBL" id="JAZGJQ010000012">
    <property type="protein sequence ID" value="MEE6148053.1"/>
    <property type="molecule type" value="Genomic_DNA"/>
</dbReference>
<keyword evidence="3" id="KW-0812">Transmembrane</keyword>
<keyword evidence="3" id="KW-1133">Transmembrane helix</keyword>
<feature type="coiled-coil region" evidence="1">
    <location>
        <begin position="266"/>
        <end position="307"/>
    </location>
</feature>
<accession>A0ABU7RBV6</accession>
<keyword evidence="3" id="KW-0472">Membrane</keyword>
<feature type="compositionally biased region" description="Low complexity" evidence="2">
    <location>
        <begin position="22"/>
        <end position="47"/>
    </location>
</feature>